<accession>W9C2P9</accession>
<dbReference type="PROSITE" id="PS50181">
    <property type="entry name" value="FBOX"/>
    <property type="match status" value="1"/>
</dbReference>
<dbReference type="Gene3D" id="1.20.1280.50">
    <property type="match status" value="1"/>
</dbReference>
<feature type="transmembrane region" description="Helical" evidence="8">
    <location>
        <begin position="30"/>
        <end position="51"/>
    </location>
</feature>
<feature type="region of interest" description="Disordered" evidence="7">
    <location>
        <begin position="294"/>
        <end position="327"/>
    </location>
</feature>
<evidence type="ECO:0000256" key="6">
    <source>
        <dbReference type="ARBA" id="ARBA00023136"/>
    </source>
</evidence>
<feature type="transmembrane region" description="Helical" evidence="8">
    <location>
        <begin position="185"/>
        <end position="204"/>
    </location>
</feature>
<name>W9C2P9_SCLBF</name>
<feature type="region of interest" description="Disordered" evidence="7">
    <location>
        <begin position="1487"/>
        <end position="1527"/>
    </location>
</feature>
<dbReference type="Pfam" id="PF13967">
    <property type="entry name" value="RSN1_TM"/>
    <property type="match status" value="1"/>
</dbReference>
<evidence type="ECO:0000256" key="1">
    <source>
        <dbReference type="ARBA" id="ARBA00004141"/>
    </source>
</evidence>
<keyword evidence="3" id="KW-0813">Transport</keyword>
<feature type="transmembrane region" description="Helical" evidence="8">
    <location>
        <begin position="627"/>
        <end position="648"/>
    </location>
</feature>
<dbReference type="EMBL" id="AYSA01000684">
    <property type="protein sequence ID" value="ESZ90166.1"/>
    <property type="molecule type" value="Genomic_DNA"/>
</dbReference>
<gene>
    <name evidence="10" type="ORF">SBOR_9454</name>
</gene>
<dbReference type="Proteomes" id="UP000019487">
    <property type="component" value="Unassembled WGS sequence"/>
</dbReference>
<dbReference type="GO" id="GO:0005886">
    <property type="term" value="C:plasma membrane"/>
    <property type="evidence" value="ECO:0007669"/>
    <property type="project" value="TreeGrafter"/>
</dbReference>
<keyword evidence="11" id="KW-1185">Reference proteome</keyword>
<evidence type="ECO:0000256" key="3">
    <source>
        <dbReference type="ARBA" id="ARBA00022448"/>
    </source>
</evidence>
<feature type="compositionally biased region" description="Basic and acidic residues" evidence="7">
    <location>
        <begin position="989"/>
        <end position="1017"/>
    </location>
</feature>
<feature type="region of interest" description="Disordered" evidence="7">
    <location>
        <begin position="984"/>
        <end position="1034"/>
    </location>
</feature>
<feature type="transmembrane region" description="Helical" evidence="8">
    <location>
        <begin position="438"/>
        <end position="471"/>
    </location>
</feature>
<keyword evidence="4 8" id="KW-0812">Transmembrane</keyword>
<dbReference type="GO" id="GO:0005227">
    <property type="term" value="F:calcium-activated cation channel activity"/>
    <property type="evidence" value="ECO:0007669"/>
    <property type="project" value="InterPro"/>
</dbReference>
<feature type="transmembrane region" description="Helical" evidence="8">
    <location>
        <begin position="654"/>
        <end position="671"/>
    </location>
</feature>
<evidence type="ECO:0000256" key="4">
    <source>
        <dbReference type="ARBA" id="ARBA00022692"/>
    </source>
</evidence>
<feature type="transmembrane region" description="Helical" evidence="8">
    <location>
        <begin position="718"/>
        <end position="738"/>
    </location>
</feature>
<feature type="transmembrane region" description="Helical" evidence="8">
    <location>
        <begin position="532"/>
        <end position="553"/>
    </location>
</feature>
<evidence type="ECO:0000256" key="7">
    <source>
        <dbReference type="SAM" id="MobiDB-lite"/>
    </source>
</evidence>
<dbReference type="InterPro" id="IPR027815">
    <property type="entry name" value="CSC1/OSCA1-like_cyt"/>
</dbReference>
<dbReference type="Pfam" id="PF12937">
    <property type="entry name" value="F-box-like"/>
    <property type="match status" value="1"/>
</dbReference>
<evidence type="ECO:0000256" key="2">
    <source>
        <dbReference type="ARBA" id="ARBA00007779"/>
    </source>
</evidence>
<feature type="compositionally biased region" description="Low complexity" evidence="7">
    <location>
        <begin position="1396"/>
        <end position="1407"/>
    </location>
</feature>
<feature type="domain" description="F-box" evidence="9">
    <location>
        <begin position="1171"/>
        <end position="1217"/>
    </location>
</feature>
<feature type="compositionally biased region" description="Basic and acidic residues" evidence="7">
    <location>
        <begin position="1024"/>
        <end position="1034"/>
    </location>
</feature>
<feature type="region of interest" description="Disordered" evidence="7">
    <location>
        <begin position="1396"/>
        <end position="1419"/>
    </location>
</feature>
<evidence type="ECO:0000313" key="11">
    <source>
        <dbReference type="Proteomes" id="UP000019487"/>
    </source>
</evidence>
<dbReference type="InterPro" id="IPR045122">
    <property type="entry name" value="Csc1-like"/>
</dbReference>
<keyword evidence="5 8" id="KW-1133">Transmembrane helix</keyword>
<feature type="transmembrane region" description="Helical" evidence="8">
    <location>
        <begin position="115"/>
        <end position="136"/>
    </location>
</feature>
<keyword evidence="6 8" id="KW-0472">Membrane</keyword>
<dbReference type="InterPro" id="IPR003864">
    <property type="entry name" value="CSC1/OSCA1-like_7TM"/>
</dbReference>
<feature type="transmembrane region" description="Helical" evidence="8">
    <location>
        <begin position="585"/>
        <end position="606"/>
    </location>
</feature>
<evidence type="ECO:0000256" key="8">
    <source>
        <dbReference type="SAM" id="Phobius"/>
    </source>
</evidence>
<comment type="caution">
    <text evidence="10">The sequence shown here is derived from an EMBL/GenBank/DDBJ whole genome shotgun (WGS) entry which is preliminary data.</text>
</comment>
<comment type="subcellular location">
    <subcellularLocation>
        <location evidence="1">Membrane</location>
        <topology evidence="1">Multi-pass membrane protein</topology>
    </subcellularLocation>
</comment>
<proteinExistence type="inferred from homology"/>
<protein>
    <recommendedName>
        <fullName evidence="9">F-box domain-containing protein</fullName>
    </recommendedName>
</protein>
<feature type="transmembrane region" description="Helical" evidence="8">
    <location>
        <begin position="692"/>
        <end position="712"/>
    </location>
</feature>
<reference evidence="10 11" key="1">
    <citation type="journal article" date="2014" name="Genome Announc.">
        <title>Draft genome sequence of Sclerotinia borealis, a psychrophilic plant pathogenic fungus.</title>
        <authorList>
            <person name="Mardanov A.V."/>
            <person name="Beletsky A.V."/>
            <person name="Kadnikov V.V."/>
            <person name="Ignatov A.N."/>
            <person name="Ravin N.V."/>
        </authorList>
    </citation>
    <scope>NUCLEOTIDE SEQUENCE [LARGE SCALE GENOMIC DNA]</scope>
    <source>
        <strain evidence="11">F-4157</strain>
    </source>
</reference>
<dbReference type="InterPro" id="IPR001810">
    <property type="entry name" value="F-box_dom"/>
</dbReference>
<sequence>MASNMDAIRSSEKNCTAYDPTHVEGQQTAIYVQLVLSLTLGVSAFFGFCILRPKWKSLYAARKRHVDAAAHLPELPDTLFGWMPVLYRVTEEQVLASAGLDAYVFLSFFKMSMKLFGIMFIIAAAILAPINQHYYYMFDPFGNSTSPPNIPDYSRLEGWHGGWNGALIFEVPKDLDEKLPDTSYLWSYLVFTYVFTGLAIYFMNSQTHRVIQVRQDYLGSQSTITDRTIKLSGIPEELRSEQKITEFLEKLEIGKVESVTLCRNWRKLDDMMDKRVQVVRRLEEAWTVHLGQQQRPTIGPIRTQQSTPTAEVEDGSQGHEGDNLLGSNHITAYDQPRPTTRIWYGLFNFQSRRVDAIDHYEEQLRSLDDMIKDARKKEYKPTALAFVTMDSIPACQMAVQALLDPTPMQLMARPSPAPSDIVWTNTYLSRSNRMIRSWAITIFILILTIFWLIPVAALAGLVSLCSIRQVWPGLADVLESHDILKALVQTGLPTLIVSLLNLAIPFLYDYLANRQGSISQGEVELSVISKNFYFTFFNVFLVFTVFGAASKFWPVLQETLKDTTKIAYTLAQSISDLSMFYTNFILLQALGLLPFRLLEFGSVSLYPITLMGAKTPRDYAELVQPPIFSYGFYLPSALLVYILCIVYSIQPAGYLVLLFGLAYFALGYYTYKYQLLYAMDHPQHATGGAWPMIVYRLLVGLGFFQLTMAGVIALRKAFTPAILVVPLIPFTIWYSYYFRRTFQPLMKFIALRSIRRDSNPDINLAGEDIGVGTPPGNIRRGSTVDEAREKGMRYINPSLIVPLENIWINKVPESEPNGSTPHLNREESAASSISLGDTHIWREVGDANPVITIISYQSTIINTEAAHPGAVDTTSSQILLSRAIADHSSTSRPPVTRRAYTSIAVTSVYECPTRHIMTIGDAARASKDVGLDGEQRGEFNYDASRRRQSISDMTDVSARHPMFAASDLGASINDTGVDPPFPFNPWELPRLDSVPDKQGKRDKGKEVERGRTLERGPRYPNPLEKAESRPKRNKTTIEVDGRPIRTRDRSHTLHDNPNDPCAIFDDELLEPLRNIHQQDSFSEVLSGHASPASLNGSLDIQELKGRLRSRTLGGSSMGSTISPVESLTRTVTTVYNDSPPVSPDPTLPTGSSSHLLPSIDRLEESARQSTSFTFSKLPTEILQQVYEYLTPADFNSARHTCRTWLLTSIDRSLLENMIRRGGWDASCQQEISDTKCTKFRHESEYEWFMSKRISRECALGPNWRGYGVPVSSDNFPPESKQSAFIQAATVDFTEVAVQYQDTTPAGTVFTVSSCGKFLMAANGCLIYVYELNKSHRDVNDWHEVQPGSLRPVTSIICPHRVLACSMDTSSHRYAIAVLLDGRMGLVCDIALSNIAPPSSSEPETSDLSSHHSSRLDLSLPPGSDLNHGVSFLDRVSLDSSAPVQRAGRSTTAFVFPGIATTRSSGSSPGSGRCPEYHDALRSASAIKSSYPPEETGPHHVGTGGRLRSKLPARRGSNPDARDMPVESGPRSIYRNLCSEDDPPRSVAICPQRRCVAFGCSAGIELHWVDALTGQDLNRWFPLTAPSDFLFFLPPRKSVDSAKKLRLISSAARPSECAAVHERAYGRRSRGASFWQRIGWSGSQGDNSEEMERAQQILAPVGRFRSDSGRRVDHSDHYRAVPLSDGYHILFTDPRTGALCMGSDAPVGGPTKLLRKVWFEGPEGRGSPTVYAGGSDLSWGVRVVAAFGSGAEQSIWMFSVPGDVFNAAQSSQNLLESSVMHRRGASKNSKNMQWLDWWPDHGLQGWLNLIRHPVPGILPGNMWPVRIKGQKIGTCSGIVDLAIDSSQGVTIWAFSMDGVAQIWRLDDGQHSDITKLSVLRDGTIREHDYEGDVEMSGTFLISDILQHRSQLEQQSFDGTISPDASMIITAQRGSGWSYQSLNYDSEGDVIMEDVYGPGVDMPAEWSQPEMEYEAREPVQDQQYQYLLSRWPRSATGYRRWWERAASSGGDMARVVEARGVTRIEIEIR</sequence>
<dbReference type="InterPro" id="IPR032880">
    <property type="entry name" value="CSC1/OSCA1-like_N"/>
</dbReference>
<dbReference type="PANTHER" id="PTHR13018">
    <property type="entry name" value="PROBABLE MEMBRANE PROTEIN DUF221-RELATED"/>
    <property type="match status" value="1"/>
</dbReference>
<dbReference type="Pfam" id="PF14703">
    <property type="entry name" value="PHM7_cyt"/>
    <property type="match status" value="1"/>
</dbReference>
<feature type="compositionally biased region" description="Polar residues" evidence="7">
    <location>
        <begin position="294"/>
        <end position="309"/>
    </location>
</feature>
<evidence type="ECO:0000313" key="10">
    <source>
        <dbReference type="EMBL" id="ESZ90166.1"/>
    </source>
</evidence>
<dbReference type="InterPro" id="IPR036047">
    <property type="entry name" value="F-box-like_dom_sf"/>
</dbReference>
<dbReference type="SUPFAM" id="SSF81383">
    <property type="entry name" value="F-box domain"/>
    <property type="match status" value="1"/>
</dbReference>
<dbReference type="OrthoDB" id="1689567at2759"/>
<dbReference type="CDD" id="cd09917">
    <property type="entry name" value="F-box_SF"/>
    <property type="match status" value="1"/>
</dbReference>
<dbReference type="Pfam" id="PF02714">
    <property type="entry name" value="RSN1_7TM"/>
    <property type="match status" value="1"/>
</dbReference>
<feature type="region of interest" description="Disordered" evidence="7">
    <location>
        <begin position="1135"/>
        <end position="1155"/>
    </location>
</feature>
<comment type="similarity">
    <text evidence="2">Belongs to the CSC1 (TC 1.A.17) family.</text>
</comment>
<dbReference type="PANTHER" id="PTHR13018:SF5">
    <property type="entry name" value="RE44586P"/>
    <property type="match status" value="1"/>
</dbReference>
<dbReference type="HOGENOM" id="CLU_235234_0_0_1"/>
<organism evidence="10 11">
    <name type="scientific">Sclerotinia borealis (strain F-4128)</name>
    <dbReference type="NCBI Taxonomy" id="1432307"/>
    <lineage>
        <taxon>Eukaryota</taxon>
        <taxon>Fungi</taxon>
        <taxon>Dikarya</taxon>
        <taxon>Ascomycota</taxon>
        <taxon>Pezizomycotina</taxon>
        <taxon>Leotiomycetes</taxon>
        <taxon>Helotiales</taxon>
        <taxon>Sclerotiniaceae</taxon>
        <taxon>Sclerotinia</taxon>
    </lineage>
</organism>
<evidence type="ECO:0000256" key="5">
    <source>
        <dbReference type="ARBA" id="ARBA00022989"/>
    </source>
</evidence>
<evidence type="ECO:0000259" key="9">
    <source>
        <dbReference type="PROSITE" id="PS50181"/>
    </source>
</evidence>